<accession>A0ABN7WYV9</accession>
<reference evidence="2 3" key="1">
    <citation type="submission" date="2021-06" db="EMBL/GenBank/DDBJ databases">
        <authorList>
            <person name="Kallberg Y."/>
            <person name="Tangrot J."/>
            <person name="Rosling A."/>
        </authorList>
    </citation>
    <scope>NUCLEOTIDE SEQUENCE [LARGE SCALE GENOMIC DNA]</scope>
    <source>
        <strain evidence="2 3">120-4 pot B 10/14</strain>
    </source>
</reference>
<dbReference type="EMBL" id="CAJVQB010069938">
    <property type="protein sequence ID" value="CAG8842717.1"/>
    <property type="molecule type" value="Genomic_DNA"/>
</dbReference>
<organism evidence="2 3">
    <name type="scientific">Gigaspora margarita</name>
    <dbReference type="NCBI Taxonomy" id="4874"/>
    <lineage>
        <taxon>Eukaryota</taxon>
        <taxon>Fungi</taxon>
        <taxon>Fungi incertae sedis</taxon>
        <taxon>Mucoromycota</taxon>
        <taxon>Glomeromycotina</taxon>
        <taxon>Glomeromycetes</taxon>
        <taxon>Diversisporales</taxon>
        <taxon>Gigasporaceae</taxon>
        <taxon>Gigaspora</taxon>
    </lineage>
</organism>
<gene>
    <name evidence="2" type="ORF">GMARGA_LOCUS36139</name>
</gene>
<protein>
    <submittedName>
        <fullName evidence="2">183_t:CDS:1</fullName>
    </submittedName>
</protein>
<keyword evidence="3" id="KW-1185">Reference proteome</keyword>
<name>A0ABN7WYV9_GIGMA</name>
<evidence type="ECO:0000313" key="3">
    <source>
        <dbReference type="Proteomes" id="UP000789901"/>
    </source>
</evidence>
<feature type="non-terminal residue" evidence="2">
    <location>
        <position position="1"/>
    </location>
</feature>
<sequence>TQAFKTKTIANSNLAGISTNKAKTTAGPNIATSRSQAQFSRPQA</sequence>
<dbReference type="Proteomes" id="UP000789901">
    <property type="component" value="Unassembled WGS sequence"/>
</dbReference>
<feature type="region of interest" description="Disordered" evidence="1">
    <location>
        <begin position="14"/>
        <end position="44"/>
    </location>
</feature>
<proteinExistence type="predicted"/>
<evidence type="ECO:0000256" key="1">
    <source>
        <dbReference type="SAM" id="MobiDB-lite"/>
    </source>
</evidence>
<comment type="caution">
    <text evidence="2">The sequence shown here is derived from an EMBL/GenBank/DDBJ whole genome shotgun (WGS) entry which is preliminary data.</text>
</comment>
<evidence type="ECO:0000313" key="2">
    <source>
        <dbReference type="EMBL" id="CAG8842717.1"/>
    </source>
</evidence>